<dbReference type="AlphaFoldDB" id="A0A2Z2HV18"/>
<evidence type="ECO:0000256" key="1">
    <source>
        <dbReference type="SAM" id="MobiDB-lite"/>
    </source>
</evidence>
<dbReference type="Pfam" id="PF23958">
    <property type="entry name" value="DUF7287"/>
    <property type="match status" value="1"/>
</dbReference>
<dbReference type="Proteomes" id="UP000250088">
    <property type="component" value="Chromosome"/>
</dbReference>
<organism evidence="3 4">
    <name type="scientific">Natrarchaeobaculum aegyptiacum</name>
    <dbReference type="NCBI Taxonomy" id="745377"/>
    <lineage>
        <taxon>Archaea</taxon>
        <taxon>Methanobacteriati</taxon>
        <taxon>Methanobacteriota</taxon>
        <taxon>Stenosarchaea group</taxon>
        <taxon>Halobacteria</taxon>
        <taxon>Halobacteriales</taxon>
        <taxon>Natrialbaceae</taxon>
        <taxon>Natrarchaeobaculum</taxon>
    </lineage>
</organism>
<name>A0A2Z2HV18_9EURY</name>
<evidence type="ECO:0000313" key="3">
    <source>
        <dbReference type="EMBL" id="ARS88874.1"/>
    </source>
</evidence>
<feature type="transmembrane region" description="Helical" evidence="2">
    <location>
        <begin position="37"/>
        <end position="59"/>
    </location>
</feature>
<keyword evidence="4" id="KW-1185">Reference proteome</keyword>
<protein>
    <submittedName>
        <fullName evidence="3">Uncharacterized protein</fullName>
    </submittedName>
</protein>
<feature type="region of interest" description="Disordered" evidence="1">
    <location>
        <begin position="1"/>
        <end position="29"/>
    </location>
</feature>
<dbReference type="InterPro" id="IPR056613">
    <property type="entry name" value="DUF7287"/>
</dbReference>
<dbReference type="RefSeq" id="WP_186336495.1">
    <property type="nucleotide sequence ID" value="NZ_CP019893.1"/>
</dbReference>
<evidence type="ECO:0000313" key="4">
    <source>
        <dbReference type="Proteomes" id="UP000250088"/>
    </source>
</evidence>
<reference evidence="4" key="1">
    <citation type="submission" date="2017-02" db="EMBL/GenBank/DDBJ databases">
        <title>Natronthermophilus aegyptiacus gen. nov.,sp. nov., an aerobic, extremely halophilic alkalithermophilic archaeon isolated from the athalassohaline Wadi An Natrun, Egypt.</title>
        <authorList>
            <person name="Zhao B."/>
        </authorList>
    </citation>
    <scope>NUCLEOTIDE SEQUENCE [LARGE SCALE GENOMIC DNA]</scope>
    <source>
        <strain evidence="4">JW/NM-HA 15</strain>
    </source>
</reference>
<accession>A0A2Z2HV18</accession>
<proteinExistence type="predicted"/>
<dbReference type="KEGG" id="naj:B1756_03295"/>
<keyword evidence="2" id="KW-0472">Membrane</keyword>
<feature type="compositionally biased region" description="Basic and acidic residues" evidence="1">
    <location>
        <begin position="1"/>
        <end position="14"/>
    </location>
</feature>
<sequence>MSGAGNRDRRDRTISLELGVGDPDGGSRDRGQTAQDFVIGIGVFILAVAFVFSFLPSILTPYDSAVGGSETAQAERIANQIVHDTESVNGSNELDRAVFEAEYTGENLTDTLALRSSEDVIFDSVNVSIETLEGEPVNATALSGGEPYDGQPAASSARIVTVDDTSADPGDCEPACRLEVTVW</sequence>
<keyword evidence="2" id="KW-0812">Transmembrane</keyword>
<dbReference type="GeneID" id="32893072"/>
<keyword evidence="2" id="KW-1133">Transmembrane helix</keyword>
<evidence type="ECO:0000256" key="2">
    <source>
        <dbReference type="SAM" id="Phobius"/>
    </source>
</evidence>
<dbReference type="EMBL" id="CP019893">
    <property type="protein sequence ID" value="ARS88874.1"/>
    <property type="molecule type" value="Genomic_DNA"/>
</dbReference>
<gene>
    <name evidence="3" type="ORF">B1756_03295</name>
</gene>
<dbReference type="OrthoDB" id="125215at2157"/>